<evidence type="ECO:0000256" key="1">
    <source>
        <dbReference type="PROSITE-ProRule" id="PRU00285"/>
    </source>
</evidence>
<evidence type="ECO:0000256" key="2">
    <source>
        <dbReference type="RuleBase" id="RU003616"/>
    </source>
</evidence>
<dbReference type="AlphaFoldDB" id="A0AA92ILS6"/>
<feature type="domain" description="SHSP" evidence="3">
    <location>
        <begin position="71"/>
        <end position="184"/>
    </location>
</feature>
<protein>
    <submittedName>
        <fullName evidence="4">Hsp20/alpha crystallin family protein</fullName>
    </submittedName>
</protein>
<sequence length="184" mass="21409">MTMNDSNLSRLAPWNWFKHENDRPQQGVSRSTSPSSFSRFHDEIDRLLNDTFKTFTVPSLFDEHKMDFWKNTDLIFRPKVDISESAESYMISVELPGVEQKDLKVSVQNDHLVIHGEKRSKETREAESYHTIERRYGHFQRVLNLPEDAKSNSISAEFKNGVLKITIGRDKSKTTSHQRNIPIS</sequence>
<dbReference type="Proteomes" id="UP000427820">
    <property type="component" value="Chromosome"/>
</dbReference>
<evidence type="ECO:0000259" key="3">
    <source>
        <dbReference type="PROSITE" id="PS01031"/>
    </source>
</evidence>
<evidence type="ECO:0000313" key="4">
    <source>
        <dbReference type="EMBL" id="QGT95534.1"/>
    </source>
</evidence>
<dbReference type="CDD" id="cd06464">
    <property type="entry name" value="ACD_sHsps-like"/>
    <property type="match status" value="1"/>
</dbReference>
<keyword evidence="5" id="KW-1185">Reference proteome</keyword>
<evidence type="ECO:0000313" key="5">
    <source>
        <dbReference type="Proteomes" id="UP000427820"/>
    </source>
</evidence>
<comment type="similarity">
    <text evidence="1 2">Belongs to the small heat shock protein (HSP20) family.</text>
</comment>
<dbReference type="Gene3D" id="2.60.40.790">
    <property type="match status" value="1"/>
</dbReference>
<organism evidence="4 5">
    <name type="scientific">Pseudidiomarina andamanensis</name>
    <dbReference type="NCBI Taxonomy" id="1940690"/>
    <lineage>
        <taxon>Bacteria</taxon>
        <taxon>Pseudomonadati</taxon>
        <taxon>Pseudomonadota</taxon>
        <taxon>Gammaproteobacteria</taxon>
        <taxon>Alteromonadales</taxon>
        <taxon>Idiomarinaceae</taxon>
        <taxon>Pseudidiomarina</taxon>
    </lineage>
</organism>
<dbReference type="InterPro" id="IPR008978">
    <property type="entry name" value="HSP20-like_chaperone"/>
</dbReference>
<dbReference type="PROSITE" id="PS01031">
    <property type="entry name" value="SHSP"/>
    <property type="match status" value="1"/>
</dbReference>
<dbReference type="InterPro" id="IPR031107">
    <property type="entry name" value="Small_HSP"/>
</dbReference>
<accession>A0AA92ILS6</accession>
<name>A0AA92ILS6_9GAMM</name>
<dbReference type="KEGG" id="panm:D3795_04775"/>
<proteinExistence type="inferred from homology"/>
<gene>
    <name evidence="4" type="ORF">D3795_04775</name>
</gene>
<dbReference type="SUPFAM" id="SSF49764">
    <property type="entry name" value="HSP20-like chaperones"/>
    <property type="match status" value="1"/>
</dbReference>
<dbReference type="PANTHER" id="PTHR11527">
    <property type="entry name" value="HEAT-SHOCK PROTEIN 20 FAMILY MEMBER"/>
    <property type="match status" value="1"/>
</dbReference>
<reference evidence="4 5" key="1">
    <citation type="submission" date="2018-09" db="EMBL/GenBank/DDBJ databases">
        <title>Whole genome sequencing of Idiomarina andamanensis W-5T (LMG 29773T= JCM 31645T).</title>
        <authorList>
            <person name="Das S.K."/>
        </authorList>
    </citation>
    <scope>NUCLEOTIDE SEQUENCE [LARGE SCALE GENOMIC DNA]</scope>
    <source>
        <strain evidence="4 5">W-5T</strain>
    </source>
</reference>
<dbReference type="Pfam" id="PF00011">
    <property type="entry name" value="HSP20"/>
    <property type="match status" value="1"/>
</dbReference>
<dbReference type="EMBL" id="CP032551">
    <property type="protein sequence ID" value="QGT95534.1"/>
    <property type="molecule type" value="Genomic_DNA"/>
</dbReference>
<dbReference type="InterPro" id="IPR002068">
    <property type="entry name" value="A-crystallin/Hsp20_dom"/>
</dbReference>